<evidence type="ECO:0000256" key="2">
    <source>
        <dbReference type="ARBA" id="ARBA00022475"/>
    </source>
</evidence>
<keyword evidence="5 6" id="KW-0472">Membrane</keyword>
<dbReference type="EMBL" id="JAKJXH010000009">
    <property type="protein sequence ID" value="MCF7542779.1"/>
    <property type="molecule type" value="Genomic_DNA"/>
</dbReference>
<evidence type="ECO:0000256" key="3">
    <source>
        <dbReference type="ARBA" id="ARBA00022692"/>
    </source>
</evidence>
<organism evidence="7 8">
    <name type="scientific">Pseudomonas petrae</name>
    <dbReference type="NCBI Taxonomy" id="2912190"/>
    <lineage>
        <taxon>Bacteria</taxon>
        <taxon>Pseudomonadati</taxon>
        <taxon>Pseudomonadota</taxon>
        <taxon>Gammaproteobacteria</taxon>
        <taxon>Pseudomonadales</taxon>
        <taxon>Pseudomonadaceae</taxon>
        <taxon>Pseudomonas</taxon>
    </lineage>
</organism>
<keyword evidence="2" id="KW-1003">Cell membrane</keyword>
<dbReference type="Proteomes" id="UP001162905">
    <property type="component" value="Unassembled WGS sequence"/>
</dbReference>
<evidence type="ECO:0000256" key="4">
    <source>
        <dbReference type="ARBA" id="ARBA00022989"/>
    </source>
</evidence>
<feature type="transmembrane region" description="Helical" evidence="6">
    <location>
        <begin position="144"/>
        <end position="166"/>
    </location>
</feature>
<evidence type="ECO:0000313" key="8">
    <source>
        <dbReference type="Proteomes" id="UP001162905"/>
    </source>
</evidence>
<keyword evidence="8" id="KW-1185">Reference proteome</keyword>
<dbReference type="Pfam" id="PF01810">
    <property type="entry name" value="LysE"/>
    <property type="match status" value="1"/>
</dbReference>
<feature type="transmembrane region" description="Helical" evidence="6">
    <location>
        <begin position="71"/>
        <end position="90"/>
    </location>
</feature>
<dbReference type="PANTHER" id="PTHR30086:SF20">
    <property type="entry name" value="ARGININE EXPORTER PROTEIN ARGO-RELATED"/>
    <property type="match status" value="1"/>
</dbReference>
<dbReference type="InterPro" id="IPR001123">
    <property type="entry name" value="LeuE-type"/>
</dbReference>
<keyword evidence="3 6" id="KW-0812">Transmembrane</keyword>
<feature type="transmembrane region" description="Helical" evidence="6">
    <location>
        <begin position="37"/>
        <end position="64"/>
    </location>
</feature>
<keyword evidence="4 6" id="KW-1133">Transmembrane helix</keyword>
<evidence type="ECO:0000256" key="1">
    <source>
        <dbReference type="ARBA" id="ARBA00004651"/>
    </source>
</evidence>
<dbReference type="PANTHER" id="PTHR30086">
    <property type="entry name" value="ARGININE EXPORTER PROTEIN ARGO"/>
    <property type="match status" value="1"/>
</dbReference>
<evidence type="ECO:0000313" key="7">
    <source>
        <dbReference type="EMBL" id="MCF7542779.1"/>
    </source>
</evidence>
<protein>
    <submittedName>
        <fullName evidence="7">LysE family translocator</fullName>
    </submittedName>
</protein>
<feature type="transmembrane region" description="Helical" evidence="6">
    <location>
        <begin position="110"/>
        <end position="132"/>
    </location>
</feature>
<proteinExistence type="predicted"/>
<gene>
    <name evidence="7" type="ORF">L4G47_11140</name>
</gene>
<sequence length="206" mass="21626">MNISLMAAFWAVSLMLVLTPGADWAYAISAGMRGRRVVVPAVAGMMSAHLAATLVVAAGVGGLVTRTPGALSFLTVAGAAYLAWMGIGMLRHPSAPTEVEVEKSASQYRWALRGACMAGLNPKLFLFFLALLPQFTSLSAEWPVPVQIICLGLLHIAGCSLVYLAVGFGAEVVLSSRPIAARRVSQLSGFVMILLAVALTAERLVV</sequence>
<dbReference type="RefSeq" id="WP_237252091.1">
    <property type="nucleotide sequence ID" value="NZ_JAKJXE010000002.1"/>
</dbReference>
<accession>A0ABS9I6H1</accession>
<evidence type="ECO:0000256" key="5">
    <source>
        <dbReference type="ARBA" id="ARBA00023136"/>
    </source>
</evidence>
<name>A0ABS9I6H1_9PSED</name>
<reference evidence="7" key="1">
    <citation type="submission" date="2022-01" db="EMBL/GenBank/DDBJ databases">
        <title>Pseudomonas sp. nov. isolated from Antarctic regolith.</title>
        <authorList>
            <person name="Novakova D."/>
            <person name="Sedlar K."/>
        </authorList>
    </citation>
    <scope>NUCLEOTIDE SEQUENCE</scope>
    <source>
        <strain evidence="7">P2647</strain>
    </source>
</reference>
<feature type="transmembrane region" description="Helical" evidence="6">
    <location>
        <begin position="186"/>
        <end position="205"/>
    </location>
</feature>
<evidence type="ECO:0000256" key="6">
    <source>
        <dbReference type="SAM" id="Phobius"/>
    </source>
</evidence>
<comment type="subcellular location">
    <subcellularLocation>
        <location evidence="1">Cell membrane</location>
        <topology evidence="1">Multi-pass membrane protein</topology>
    </subcellularLocation>
</comment>
<comment type="caution">
    <text evidence="7">The sequence shown here is derived from an EMBL/GenBank/DDBJ whole genome shotgun (WGS) entry which is preliminary data.</text>
</comment>